<feature type="signal peptide" evidence="2">
    <location>
        <begin position="1"/>
        <end position="23"/>
    </location>
</feature>
<dbReference type="PANTHER" id="PTHR44103:SF1">
    <property type="entry name" value="PROPROTEIN CONVERTASE P"/>
    <property type="match status" value="1"/>
</dbReference>
<dbReference type="SUPFAM" id="SSF69318">
    <property type="entry name" value="Integrin alpha N-terminal domain"/>
    <property type="match status" value="2"/>
</dbReference>
<reference evidence="4 5" key="1">
    <citation type="submission" date="2019-09" db="EMBL/GenBank/DDBJ databases">
        <title>Genome sequence of Adhaeribacter sp. M2.</title>
        <authorList>
            <person name="Srinivasan S."/>
        </authorList>
    </citation>
    <scope>NUCLEOTIDE SEQUENCE [LARGE SCALE GENOMIC DNA]</scope>
    <source>
        <strain evidence="4 5">M2</strain>
    </source>
</reference>
<evidence type="ECO:0000259" key="3">
    <source>
        <dbReference type="Pfam" id="PF18962"/>
    </source>
</evidence>
<feature type="domain" description="Secretion system C-terminal sorting" evidence="3">
    <location>
        <begin position="682"/>
        <end position="751"/>
    </location>
</feature>
<evidence type="ECO:0000256" key="2">
    <source>
        <dbReference type="SAM" id="SignalP"/>
    </source>
</evidence>
<dbReference type="Pfam" id="PF18962">
    <property type="entry name" value="Por_Secre_tail"/>
    <property type="match status" value="1"/>
</dbReference>
<name>A0A5N1IH46_9BACT</name>
<keyword evidence="5" id="KW-1185">Reference proteome</keyword>
<organism evidence="4 5">
    <name type="scientific">Adhaeribacter soli</name>
    <dbReference type="NCBI Taxonomy" id="2607655"/>
    <lineage>
        <taxon>Bacteria</taxon>
        <taxon>Pseudomonadati</taxon>
        <taxon>Bacteroidota</taxon>
        <taxon>Cytophagia</taxon>
        <taxon>Cytophagales</taxon>
        <taxon>Hymenobacteraceae</taxon>
        <taxon>Adhaeribacter</taxon>
    </lineage>
</organism>
<dbReference type="AlphaFoldDB" id="A0A5N1IH46"/>
<dbReference type="InterPro" id="IPR013517">
    <property type="entry name" value="FG-GAP"/>
</dbReference>
<proteinExistence type="predicted"/>
<evidence type="ECO:0000256" key="1">
    <source>
        <dbReference type="ARBA" id="ARBA00022729"/>
    </source>
</evidence>
<gene>
    <name evidence="4" type="ORF">F0P94_18915</name>
</gene>
<protein>
    <submittedName>
        <fullName evidence="4">T9SS type A sorting domain-containing protein</fullName>
    </submittedName>
</protein>
<evidence type="ECO:0000313" key="5">
    <source>
        <dbReference type="Proteomes" id="UP000326570"/>
    </source>
</evidence>
<keyword evidence="1 2" id="KW-0732">Signal</keyword>
<dbReference type="Pfam" id="PF13517">
    <property type="entry name" value="FG-GAP_3"/>
    <property type="match status" value="2"/>
</dbReference>
<dbReference type="NCBIfam" id="TIGR04183">
    <property type="entry name" value="Por_Secre_tail"/>
    <property type="match status" value="1"/>
</dbReference>
<dbReference type="Gene3D" id="2.130.10.130">
    <property type="entry name" value="Integrin alpha, N-terminal"/>
    <property type="match status" value="2"/>
</dbReference>
<dbReference type="EMBL" id="VTWT01000014">
    <property type="protein sequence ID" value="KAA9324983.1"/>
    <property type="molecule type" value="Genomic_DNA"/>
</dbReference>
<sequence length="754" mass="82445">MNLTFRKLTGLICFMLCAYNLQAQQGFRFRQQQDVKVVIGSDTLKQAWVGGLNAPVFSKIDLNQDGTEDLYIFDRMNSKSFTFLAENATGTWRWKYAPAYEVFFPTGMVNWVLLRDADGDGRKDLFTGNDNNVLLYKNMTSAAGPLTFRTQPHKLKFDAGLTLKSGGYILPDFTDVDNDGDLDMLVFDSNGKQVEYYKNLTAGNPANRPDSMVLTRETNVWGDFSRCLPACSTFAFGTGSCRVGKIMHLGGGSLTALDLDGDGDKDILAGSDLCPNLVRFTNNGTSAVAAITASSPQTVYPNAANPASFVNFPAAYYEDVNFDGKRDLLVAPFLYNNHDLADLNHSAWYYRNDAANAAAPPVFNYVKNNFLQDEMLDFGEAASPVFADIDGDGDQDLLVGNYADYRTGANRFRSAVSLFTNVGNATKPVFKLTNSDYLNLSQLDYRSIKLQFGDMNGDGSPDLIMSYVWPNGTFRLMDYIPNSAAPRQPYQFNPAAKTPISVTINSEDTPLFYDMDGDGDLDLLIGTRQQLVNSSSGALAWYRRTGAAADQFSSWALASDNLGGLPRSQANRQLQPLIADLNADGNMDLLITNFSGEVTVYSNFQNSGSTFSGQNHILFNSLLNNLVPTNLKHTLHAAAADLNGDQKPEIIIGTNGGGLVYLENESTITGLTEEKLPLAFTVYPNPASKIITVSSAAKTELVIYDQAGKMLYASPAGKQQNHRVDVSGFLPGIYFIKAIAENRSSAGKTIVVQH</sequence>
<dbReference type="Pfam" id="PF01839">
    <property type="entry name" value="FG-GAP"/>
    <property type="match status" value="1"/>
</dbReference>
<comment type="caution">
    <text evidence="4">The sequence shown here is derived from an EMBL/GenBank/DDBJ whole genome shotgun (WGS) entry which is preliminary data.</text>
</comment>
<dbReference type="InterPro" id="IPR026444">
    <property type="entry name" value="Secre_tail"/>
</dbReference>
<feature type="chain" id="PRO_5024816912" evidence="2">
    <location>
        <begin position="24"/>
        <end position="754"/>
    </location>
</feature>
<dbReference type="Proteomes" id="UP000326570">
    <property type="component" value="Unassembled WGS sequence"/>
</dbReference>
<accession>A0A5N1IH46</accession>
<evidence type="ECO:0000313" key="4">
    <source>
        <dbReference type="EMBL" id="KAA9324983.1"/>
    </source>
</evidence>
<dbReference type="RefSeq" id="WP_150906019.1">
    <property type="nucleotide sequence ID" value="NZ_VTWT01000014.1"/>
</dbReference>
<dbReference type="PANTHER" id="PTHR44103">
    <property type="entry name" value="PROPROTEIN CONVERTASE P"/>
    <property type="match status" value="1"/>
</dbReference>
<dbReference type="InterPro" id="IPR028994">
    <property type="entry name" value="Integrin_alpha_N"/>
</dbReference>